<keyword evidence="2" id="KW-1133">Transmembrane helix</keyword>
<evidence type="ECO:0000256" key="1">
    <source>
        <dbReference type="SAM" id="MobiDB-lite"/>
    </source>
</evidence>
<feature type="region of interest" description="Disordered" evidence="1">
    <location>
        <begin position="1"/>
        <end position="105"/>
    </location>
</feature>
<keyword evidence="4" id="KW-1185">Reference proteome</keyword>
<keyword evidence="2" id="KW-0812">Transmembrane</keyword>
<evidence type="ECO:0000256" key="2">
    <source>
        <dbReference type="SAM" id="Phobius"/>
    </source>
</evidence>
<accession>A0A9X1T721</accession>
<protein>
    <submittedName>
        <fullName evidence="3">Uncharacterized protein</fullName>
    </submittedName>
</protein>
<comment type="caution">
    <text evidence="3">The sequence shown here is derived from an EMBL/GenBank/DDBJ whole genome shotgun (WGS) entry which is preliminary data.</text>
</comment>
<name>A0A9X1T721_9HYPH</name>
<feature type="transmembrane region" description="Helical" evidence="2">
    <location>
        <begin position="113"/>
        <end position="133"/>
    </location>
</feature>
<dbReference type="Proteomes" id="UP001139035">
    <property type="component" value="Unassembled WGS sequence"/>
</dbReference>
<feature type="compositionally biased region" description="Basic and acidic residues" evidence="1">
    <location>
        <begin position="51"/>
        <end position="61"/>
    </location>
</feature>
<keyword evidence="2" id="KW-0472">Membrane</keyword>
<organism evidence="3 4">
    <name type="scientific">Jiella avicenniae</name>
    <dbReference type="NCBI Taxonomy" id="2907202"/>
    <lineage>
        <taxon>Bacteria</taxon>
        <taxon>Pseudomonadati</taxon>
        <taxon>Pseudomonadota</taxon>
        <taxon>Alphaproteobacteria</taxon>
        <taxon>Hyphomicrobiales</taxon>
        <taxon>Aurantimonadaceae</taxon>
        <taxon>Jiella</taxon>
    </lineage>
</organism>
<dbReference type="AlphaFoldDB" id="A0A9X1T721"/>
<evidence type="ECO:0000313" key="4">
    <source>
        <dbReference type="Proteomes" id="UP001139035"/>
    </source>
</evidence>
<dbReference type="EMBL" id="JAJUWU010000030">
    <property type="protein sequence ID" value="MCE7030822.1"/>
    <property type="molecule type" value="Genomic_DNA"/>
</dbReference>
<evidence type="ECO:0000313" key="3">
    <source>
        <dbReference type="EMBL" id="MCE7030822.1"/>
    </source>
</evidence>
<gene>
    <name evidence="3" type="ORF">LZD57_22785</name>
</gene>
<proteinExistence type="predicted"/>
<feature type="compositionally biased region" description="Acidic residues" evidence="1">
    <location>
        <begin position="30"/>
        <end position="42"/>
    </location>
</feature>
<feature type="compositionally biased region" description="Basic and acidic residues" evidence="1">
    <location>
        <begin position="1"/>
        <end position="13"/>
    </location>
</feature>
<reference evidence="3" key="1">
    <citation type="submission" date="2022-01" db="EMBL/GenBank/DDBJ databases">
        <title>Jiella avicenniae sp. nov., a novel endophytic bacterium isolated from bark of Avicennia marina.</title>
        <authorList>
            <person name="Tuo L."/>
        </authorList>
    </citation>
    <scope>NUCLEOTIDE SEQUENCE</scope>
    <source>
        <strain evidence="3">CBK1P-4</strain>
    </source>
</reference>
<sequence length="326" mass="34490">MSDETRDRHRRDLIGAIETIESEYLGANDDPSEDEPESDDLPEATAAGDRGVSESRTADRRSRARSGSVQRAEPAEAMALDRDERIAAAEPEDDETDAPEAGRRGGGRLIGPLIVLLLLFLLGVAIWIALPFFSSGGPGETAAANGGDETLTVADAIRENSSVTAETAPATEWIDLYSSQDLDEFATSDEAIEPVASEGGRTVVKLVQPSGGNAQDGAEGAAAVREIEMPISGDAARRFAGQKAQAEIIVGSPDGEPREFTLRCLFGGETVCGRQRFTTALPEENFLFNLQFPPEAVAGGQIAVDPSVGNGGNDLLFYGLRLRPSS</sequence>